<evidence type="ECO:0000256" key="1">
    <source>
        <dbReference type="ARBA" id="ARBA00022741"/>
    </source>
</evidence>
<sequence>MTKRSVKGAIKQEHLSNPTMADSRQPSAISHLPSSGETAADEDIQMGNYHIHPLRKDTPPNVDEGYDTGRAETAPHRQTTRTPATNASDPATTLSANTTPTTDQPTIPMTAVEVVGRGIKELVAAINGLEQLGVEASDLPLPKIVVVGDQSAGKSSVVEAISEIKVPRNSGTCTRAPLQINLAADDEPRAKWTCTVSLHKKYDFCNAEPSNTSAQKQSPFYPWIEKDFPSDFLFKIVHRKEELEEVLLRAQVATLNPGSHPGNYLSCTINGTDDTSQLQVEFSPNVVRLDISGPGLPNLAFYDLPGIINQSADTGKPYLVKLVRSLVKEYVRSENALVLLACSMEGDIATSSASSIVRKMGAEHRCIGVLTKPDRLPIGDSVDIWKSVLSGDKFRLGHEYYVTRQPAQPDLEEGITHTQARLLEREFFEVVEPWSKTFSQFKSRFGTLNLQTALSRKLTQQIRANLPNINSQVARKLAQIEHELADLPDPPAANSLQIVLEALNRFNNIVERHIEGAHPYNDFRHQWRALAQEFVQNVIQMRPTLIVRTPSDLTPQPVTFGSTTSPTKRESQETISILSDSEGELPTPSRKRSVPAKKRKLDATPNEASPQKFTTPQHRHTTKPPVGLARTFRLEGVRDTLEMVCTSDIPGEVDPKAVDHLRLESLANWDKSMNDFIKKTEMALGRILHAILDDVLSPWKATALYKETSKIVDDYLSLSVGEQRTHAQRALRLEQFKPMTMNDKSIEENEKKELTFFEAARYAARANSYLNQQEAMLGKRPDLNEVRTRKIQTDQTLRKELGVDPFQREVGVMAKVRGYYNVASMRFVDHVVQGLQAELFERCRTHLHEELKTGLHVDVEDGSAEGRCTHLLAEDSAREARRIQLKKEKERLLQAQEMLSGLSNMSA</sequence>
<name>A0ABR0LZY4_9PEZI</name>
<dbReference type="EMBL" id="JAVRRA010008241">
    <property type="protein sequence ID" value="KAK5257356.1"/>
    <property type="molecule type" value="Genomic_DNA"/>
</dbReference>
<feature type="region of interest" description="Disordered" evidence="3">
    <location>
        <begin position="1"/>
        <end position="106"/>
    </location>
</feature>
<proteinExistence type="predicted"/>
<dbReference type="PANTHER" id="PTHR11566">
    <property type="entry name" value="DYNAMIN"/>
    <property type="match status" value="1"/>
</dbReference>
<dbReference type="Proteomes" id="UP001357485">
    <property type="component" value="Unassembled WGS sequence"/>
</dbReference>
<gene>
    <name evidence="5" type="ORF">LTR16_000903</name>
</gene>
<dbReference type="PANTHER" id="PTHR11566:SF131">
    <property type="entry name" value="GTPASE, PUTATIVE (AFU_ORTHOLOGUE AFUA_6G07630)-RELATED"/>
    <property type="match status" value="1"/>
</dbReference>
<dbReference type="SMART" id="SM00053">
    <property type="entry name" value="DYNc"/>
    <property type="match status" value="1"/>
</dbReference>
<keyword evidence="2" id="KW-0342">GTP-binding</keyword>
<dbReference type="PROSITE" id="PS51388">
    <property type="entry name" value="GED"/>
    <property type="match status" value="1"/>
</dbReference>
<dbReference type="SUPFAM" id="SSF52540">
    <property type="entry name" value="P-loop containing nucleoside triphosphate hydrolases"/>
    <property type="match status" value="1"/>
</dbReference>
<dbReference type="Gene3D" id="3.40.50.300">
    <property type="entry name" value="P-loop containing nucleotide triphosphate hydrolases"/>
    <property type="match status" value="1"/>
</dbReference>
<organism evidence="5 6">
    <name type="scientific">Cryomyces antarcticus</name>
    <dbReference type="NCBI Taxonomy" id="329879"/>
    <lineage>
        <taxon>Eukaryota</taxon>
        <taxon>Fungi</taxon>
        <taxon>Dikarya</taxon>
        <taxon>Ascomycota</taxon>
        <taxon>Pezizomycotina</taxon>
        <taxon>Dothideomycetes</taxon>
        <taxon>Dothideomycetes incertae sedis</taxon>
        <taxon>Cryomyces</taxon>
    </lineage>
</organism>
<dbReference type="PRINTS" id="PR00195">
    <property type="entry name" value="DYNAMIN"/>
</dbReference>
<keyword evidence="6" id="KW-1185">Reference proteome</keyword>
<evidence type="ECO:0000259" key="4">
    <source>
        <dbReference type="PROSITE" id="PS51388"/>
    </source>
</evidence>
<dbReference type="InterPro" id="IPR001401">
    <property type="entry name" value="Dynamin_GTPase"/>
</dbReference>
<feature type="compositionally biased region" description="Polar residues" evidence="3">
    <location>
        <begin position="551"/>
        <end position="566"/>
    </location>
</feature>
<dbReference type="CDD" id="cd08771">
    <property type="entry name" value="DLP_1"/>
    <property type="match status" value="1"/>
</dbReference>
<dbReference type="Gene3D" id="1.20.120.1240">
    <property type="entry name" value="Dynamin, middle domain"/>
    <property type="match status" value="1"/>
</dbReference>
<feature type="region of interest" description="Disordered" evidence="3">
    <location>
        <begin position="549"/>
        <end position="624"/>
    </location>
</feature>
<feature type="domain" description="GED" evidence="4">
    <location>
        <begin position="809"/>
        <end position="907"/>
    </location>
</feature>
<dbReference type="Pfam" id="PF01031">
    <property type="entry name" value="Dynamin_M"/>
    <property type="match status" value="1"/>
</dbReference>
<accession>A0ABR0LZY4</accession>
<dbReference type="InterPro" id="IPR000375">
    <property type="entry name" value="Dynamin_stalk"/>
</dbReference>
<protein>
    <recommendedName>
        <fullName evidence="4">GED domain-containing protein</fullName>
    </recommendedName>
</protein>
<evidence type="ECO:0000313" key="6">
    <source>
        <dbReference type="Proteomes" id="UP001357485"/>
    </source>
</evidence>
<feature type="compositionally biased region" description="Polar residues" evidence="3">
    <location>
        <begin position="15"/>
        <end position="37"/>
    </location>
</feature>
<feature type="compositionally biased region" description="Low complexity" evidence="3">
    <location>
        <begin position="90"/>
        <end position="102"/>
    </location>
</feature>
<evidence type="ECO:0000313" key="5">
    <source>
        <dbReference type="EMBL" id="KAK5257356.1"/>
    </source>
</evidence>
<evidence type="ECO:0000256" key="2">
    <source>
        <dbReference type="ARBA" id="ARBA00023134"/>
    </source>
</evidence>
<feature type="compositionally biased region" description="Polar residues" evidence="3">
    <location>
        <begin position="76"/>
        <end position="89"/>
    </location>
</feature>
<comment type="caution">
    <text evidence="5">The sequence shown here is derived from an EMBL/GenBank/DDBJ whole genome shotgun (WGS) entry which is preliminary data.</text>
</comment>
<evidence type="ECO:0000256" key="3">
    <source>
        <dbReference type="SAM" id="MobiDB-lite"/>
    </source>
</evidence>
<dbReference type="Pfam" id="PF02212">
    <property type="entry name" value="GED"/>
    <property type="match status" value="1"/>
</dbReference>
<reference evidence="5 6" key="1">
    <citation type="submission" date="2023-08" db="EMBL/GenBank/DDBJ databases">
        <title>Black Yeasts Isolated from many extreme environments.</title>
        <authorList>
            <person name="Coleine C."/>
            <person name="Stajich J.E."/>
            <person name="Selbmann L."/>
        </authorList>
    </citation>
    <scope>NUCLEOTIDE SEQUENCE [LARGE SCALE GENOMIC DNA]</scope>
    <source>
        <strain evidence="5 6">CCFEE 536</strain>
    </source>
</reference>
<dbReference type="Pfam" id="PF00350">
    <property type="entry name" value="Dynamin_N"/>
    <property type="match status" value="1"/>
</dbReference>
<dbReference type="InterPro" id="IPR045063">
    <property type="entry name" value="Dynamin_N"/>
</dbReference>
<dbReference type="InterPro" id="IPR020850">
    <property type="entry name" value="GED_dom"/>
</dbReference>
<dbReference type="InterPro" id="IPR022812">
    <property type="entry name" value="Dynamin"/>
</dbReference>
<feature type="compositionally biased region" description="Basic residues" evidence="3">
    <location>
        <begin position="589"/>
        <end position="600"/>
    </location>
</feature>
<feature type="compositionally biased region" description="Polar residues" evidence="3">
    <location>
        <begin position="606"/>
        <end position="616"/>
    </location>
</feature>
<keyword evidence="1" id="KW-0547">Nucleotide-binding</keyword>
<dbReference type="InterPro" id="IPR027417">
    <property type="entry name" value="P-loop_NTPase"/>
</dbReference>
<dbReference type="InterPro" id="IPR003130">
    <property type="entry name" value="GED"/>
</dbReference>